<keyword evidence="3" id="KW-1185">Reference proteome</keyword>
<feature type="region of interest" description="Disordered" evidence="1">
    <location>
        <begin position="1"/>
        <end position="34"/>
    </location>
</feature>
<dbReference type="AlphaFoldDB" id="A0A9D4T450"/>
<name>A0A9D4T450_RHISA</name>
<gene>
    <name evidence="2" type="ORF">HPB52_015502</name>
</gene>
<evidence type="ECO:0000313" key="3">
    <source>
        <dbReference type="Proteomes" id="UP000821837"/>
    </source>
</evidence>
<comment type="caution">
    <text evidence="2">The sequence shown here is derived from an EMBL/GenBank/DDBJ whole genome shotgun (WGS) entry which is preliminary data.</text>
</comment>
<reference evidence="2" key="1">
    <citation type="journal article" date="2020" name="Cell">
        <title>Large-Scale Comparative Analyses of Tick Genomes Elucidate Their Genetic Diversity and Vector Capacities.</title>
        <authorList>
            <consortium name="Tick Genome and Microbiome Consortium (TIGMIC)"/>
            <person name="Jia N."/>
            <person name="Wang J."/>
            <person name="Shi W."/>
            <person name="Du L."/>
            <person name="Sun Y."/>
            <person name="Zhan W."/>
            <person name="Jiang J.F."/>
            <person name="Wang Q."/>
            <person name="Zhang B."/>
            <person name="Ji P."/>
            <person name="Bell-Sakyi L."/>
            <person name="Cui X.M."/>
            <person name="Yuan T.T."/>
            <person name="Jiang B.G."/>
            <person name="Yang W.F."/>
            <person name="Lam T.T."/>
            <person name="Chang Q.C."/>
            <person name="Ding S.J."/>
            <person name="Wang X.J."/>
            <person name="Zhu J.G."/>
            <person name="Ruan X.D."/>
            <person name="Zhao L."/>
            <person name="Wei J.T."/>
            <person name="Ye R.Z."/>
            <person name="Que T.C."/>
            <person name="Du C.H."/>
            <person name="Zhou Y.H."/>
            <person name="Cheng J.X."/>
            <person name="Dai P.F."/>
            <person name="Guo W.B."/>
            <person name="Han X.H."/>
            <person name="Huang E.J."/>
            <person name="Li L.F."/>
            <person name="Wei W."/>
            <person name="Gao Y.C."/>
            <person name="Liu J.Z."/>
            <person name="Shao H.Z."/>
            <person name="Wang X."/>
            <person name="Wang C.C."/>
            <person name="Yang T.C."/>
            <person name="Huo Q.B."/>
            <person name="Li W."/>
            <person name="Chen H.Y."/>
            <person name="Chen S.E."/>
            <person name="Zhou L.G."/>
            <person name="Ni X.B."/>
            <person name="Tian J.H."/>
            <person name="Sheng Y."/>
            <person name="Liu T."/>
            <person name="Pan Y.S."/>
            <person name="Xia L.Y."/>
            <person name="Li J."/>
            <person name="Zhao F."/>
            <person name="Cao W.C."/>
        </authorList>
    </citation>
    <scope>NUCLEOTIDE SEQUENCE</scope>
    <source>
        <strain evidence="2">Rsan-2018</strain>
    </source>
</reference>
<organism evidence="2 3">
    <name type="scientific">Rhipicephalus sanguineus</name>
    <name type="common">Brown dog tick</name>
    <name type="synonym">Ixodes sanguineus</name>
    <dbReference type="NCBI Taxonomy" id="34632"/>
    <lineage>
        <taxon>Eukaryota</taxon>
        <taxon>Metazoa</taxon>
        <taxon>Ecdysozoa</taxon>
        <taxon>Arthropoda</taxon>
        <taxon>Chelicerata</taxon>
        <taxon>Arachnida</taxon>
        <taxon>Acari</taxon>
        <taxon>Parasitiformes</taxon>
        <taxon>Ixodida</taxon>
        <taxon>Ixodoidea</taxon>
        <taxon>Ixodidae</taxon>
        <taxon>Rhipicephalinae</taxon>
        <taxon>Rhipicephalus</taxon>
        <taxon>Rhipicephalus</taxon>
    </lineage>
</organism>
<evidence type="ECO:0000313" key="2">
    <source>
        <dbReference type="EMBL" id="KAH7969178.1"/>
    </source>
</evidence>
<reference evidence="2" key="2">
    <citation type="submission" date="2021-09" db="EMBL/GenBank/DDBJ databases">
        <authorList>
            <person name="Jia N."/>
            <person name="Wang J."/>
            <person name="Shi W."/>
            <person name="Du L."/>
            <person name="Sun Y."/>
            <person name="Zhan W."/>
            <person name="Jiang J."/>
            <person name="Wang Q."/>
            <person name="Zhang B."/>
            <person name="Ji P."/>
            <person name="Sakyi L.B."/>
            <person name="Cui X."/>
            <person name="Yuan T."/>
            <person name="Jiang B."/>
            <person name="Yang W."/>
            <person name="Lam T.T.-Y."/>
            <person name="Chang Q."/>
            <person name="Ding S."/>
            <person name="Wang X."/>
            <person name="Zhu J."/>
            <person name="Ruan X."/>
            <person name="Zhao L."/>
            <person name="Wei J."/>
            <person name="Que T."/>
            <person name="Du C."/>
            <person name="Cheng J."/>
            <person name="Dai P."/>
            <person name="Han X."/>
            <person name="Huang E."/>
            <person name="Gao Y."/>
            <person name="Liu J."/>
            <person name="Shao H."/>
            <person name="Ye R."/>
            <person name="Li L."/>
            <person name="Wei W."/>
            <person name="Wang X."/>
            <person name="Wang C."/>
            <person name="Huo Q."/>
            <person name="Li W."/>
            <person name="Guo W."/>
            <person name="Chen H."/>
            <person name="Chen S."/>
            <person name="Zhou L."/>
            <person name="Zhou L."/>
            <person name="Ni X."/>
            <person name="Tian J."/>
            <person name="Zhou Y."/>
            <person name="Sheng Y."/>
            <person name="Liu T."/>
            <person name="Pan Y."/>
            <person name="Xia L."/>
            <person name="Li J."/>
            <person name="Zhao F."/>
            <person name="Cao W."/>
        </authorList>
    </citation>
    <scope>NUCLEOTIDE SEQUENCE</scope>
    <source>
        <strain evidence="2">Rsan-2018</strain>
        <tissue evidence="2">Larvae</tissue>
    </source>
</reference>
<dbReference type="Proteomes" id="UP000821837">
    <property type="component" value="Unassembled WGS sequence"/>
</dbReference>
<protein>
    <submittedName>
        <fullName evidence="2">Uncharacterized protein</fullName>
    </submittedName>
</protein>
<evidence type="ECO:0000256" key="1">
    <source>
        <dbReference type="SAM" id="MobiDB-lite"/>
    </source>
</evidence>
<dbReference type="EMBL" id="JABSTV010001248">
    <property type="protein sequence ID" value="KAH7969178.1"/>
    <property type="molecule type" value="Genomic_DNA"/>
</dbReference>
<proteinExistence type="predicted"/>
<accession>A0A9D4T450</accession>
<feature type="region of interest" description="Disordered" evidence="1">
    <location>
        <begin position="171"/>
        <end position="204"/>
    </location>
</feature>
<sequence>MTIKQHGTQKTHRGGTSGLPARVEEAGQASTTAAWASSLGAATTQASGTQRGHMDTAAGTGGAAFLLQRRTMEGAKTGVPRPAPAPCPVAVPRLHSLGSRCGGRGGPAAVTSRRSILCHMRRGGALQEPLQRRPARGADTPAPLGQRSDADLAAICRRRLWEDPQFAVLLTVPPTSSPPTSSRSPTAEVGGGVGTMDVDQLLEL</sequence>